<evidence type="ECO:0000313" key="1">
    <source>
        <dbReference type="EMBL" id="GFS91243.1"/>
    </source>
</evidence>
<dbReference type="Proteomes" id="UP000887013">
    <property type="component" value="Unassembled WGS sequence"/>
</dbReference>
<comment type="caution">
    <text evidence="1">The sequence shown here is derived from an EMBL/GenBank/DDBJ whole genome shotgun (WGS) entry which is preliminary data.</text>
</comment>
<name>A0A8X6N333_NEPPI</name>
<sequence>MKIYPLSSEWLLTRNWRKIWSFLSRGGWEETLSRNISPGHVSRSILSTCPLLHASLFLEANRYGRGGNKKKIDEEFISKTLTPFSGITFVPNMGHKKVRSKLPRGHAQ</sequence>
<proteinExistence type="predicted"/>
<evidence type="ECO:0000313" key="2">
    <source>
        <dbReference type="Proteomes" id="UP000887013"/>
    </source>
</evidence>
<reference evidence="1" key="1">
    <citation type="submission" date="2020-08" db="EMBL/GenBank/DDBJ databases">
        <title>Multicomponent nature underlies the extraordinary mechanical properties of spider dragline silk.</title>
        <authorList>
            <person name="Kono N."/>
            <person name="Nakamura H."/>
            <person name="Mori M."/>
            <person name="Yoshida Y."/>
            <person name="Ohtoshi R."/>
            <person name="Malay A.D."/>
            <person name="Moran D.A.P."/>
            <person name="Tomita M."/>
            <person name="Numata K."/>
            <person name="Arakawa K."/>
        </authorList>
    </citation>
    <scope>NUCLEOTIDE SEQUENCE</scope>
</reference>
<accession>A0A8X6N333</accession>
<protein>
    <submittedName>
        <fullName evidence="1">Uncharacterized protein</fullName>
    </submittedName>
</protein>
<dbReference type="EMBL" id="BMAW01004879">
    <property type="protein sequence ID" value="GFS91243.1"/>
    <property type="molecule type" value="Genomic_DNA"/>
</dbReference>
<organism evidence="1 2">
    <name type="scientific">Nephila pilipes</name>
    <name type="common">Giant wood spider</name>
    <name type="synonym">Nephila maculata</name>
    <dbReference type="NCBI Taxonomy" id="299642"/>
    <lineage>
        <taxon>Eukaryota</taxon>
        <taxon>Metazoa</taxon>
        <taxon>Ecdysozoa</taxon>
        <taxon>Arthropoda</taxon>
        <taxon>Chelicerata</taxon>
        <taxon>Arachnida</taxon>
        <taxon>Araneae</taxon>
        <taxon>Araneomorphae</taxon>
        <taxon>Entelegynae</taxon>
        <taxon>Araneoidea</taxon>
        <taxon>Nephilidae</taxon>
        <taxon>Nephila</taxon>
    </lineage>
</organism>
<gene>
    <name evidence="1" type="ORF">NPIL_449251</name>
</gene>
<dbReference type="AlphaFoldDB" id="A0A8X6N333"/>
<keyword evidence="2" id="KW-1185">Reference proteome</keyword>